<gene>
    <name evidence="3" type="ORF">JHX87_13480</name>
</gene>
<keyword evidence="3" id="KW-0407">Ion channel</keyword>
<evidence type="ECO:0000259" key="2">
    <source>
        <dbReference type="Pfam" id="PF07885"/>
    </source>
</evidence>
<reference evidence="3 4" key="1">
    <citation type="submission" date="2021-01" db="EMBL/GenBank/DDBJ databases">
        <title>Biogeographic distribution of Paracoccus.</title>
        <authorList>
            <person name="Hollensteiner J."/>
            <person name="Leineberger J."/>
            <person name="Brinkhoff T."/>
            <person name="Daniel R."/>
        </authorList>
    </citation>
    <scope>NUCLEOTIDE SEQUENCE [LARGE SCALE GENOMIC DNA]</scope>
    <source>
        <strain evidence="3 4">KCTC 22803</strain>
    </source>
</reference>
<keyword evidence="1" id="KW-0812">Transmembrane</keyword>
<evidence type="ECO:0000313" key="3">
    <source>
        <dbReference type="EMBL" id="WCR06492.1"/>
    </source>
</evidence>
<protein>
    <submittedName>
        <fullName evidence="3">Two pore domain potassium channel family protein</fullName>
    </submittedName>
</protein>
<accession>A0ABY7SIX1</accession>
<feature type="transmembrane region" description="Helical" evidence="1">
    <location>
        <begin position="114"/>
        <end position="135"/>
    </location>
</feature>
<keyword evidence="1" id="KW-1133">Transmembrane helix</keyword>
<keyword evidence="3" id="KW-0406">Ion transport</keyword>
<dbReference type="Pfam" id="PF07885">
    <property type="entry name" value="Ion_trans_2"/>
    <property type="match status" value="1"/>
</dbReference>
<dbReference type="SUPFAM" id="SSF81324">
    <property type="entry name" value="Voltage-gated potassium channels"/>
    <property type="match status" value="1"/>
</dbReference>
<keyword evidence="1" id="KW-0472">Membrane</keyword>
<feature type="transmembrane region" description="Helical" evidence="1">
    <location>
        <begin position="46"/>
        <end position="72"/>
    </location>
</feature>
<evidence type="ECO:0000256" key="1">
    <source>
        <dbReference type="SAM" id="Phobius"/>
    </source>
</evidence>
<feature type="domain" description="Potassium channel" evidence="2">
    <location>
        <begin position="63"/>
        <end position="133"/>
    </location>
</feature>
<sequence>MLFQIALGSVMMLITVFLSGLAVLSFAAVFARLSDWLVRPPHRPKLILIIVAVSLWALAVTTVDVWVWALMLRYLGALTTLEESVYFALVSYTTLGYGDVLLAREWRILGGMMAANGMLNIGLMTAFMVEALRYIRVKQLEHMEAEDD</sequence>
<dbReference type="Gene3D" id="1.10.287.70">
    <property type="match status" value="1"/>
</dbReference>
<feature type="transmembrane region" description="Helical" evidence="1">
    <location>
        <begin position="84"/>
        <end position="102"/>
    </location>
</feature>
<dbReference type="InterPro" id="IPR013099">
    <property type="entry name" value="K_chnl_dom"/>
</dbReference>
<feature type="transmembrane region" description="Helical" evidence="1">
    <location>
        <begin position="6"/>
        <end position="34"/>
    </location>
</feature>
<dbReference type="RefSeq" id="WP_271884235.1">
    <property type="nucleotide sequence ID" value="NZ_CP067136.1"/>
</dbReference>
<dbReference type="EMBL" id="CP067136">
    <property type="protein sequence ID" value="WCR06492.1"/>
    <property type="molecule type" value="Genomic_DNA"/>
</dbReference>
<evidence type="ECO:0000313" key="4">
    <source>
        <dbReference type="Proteomes" id="UP001219349"/>
    </source>
</evidence>
<keyword evidence="3" id="KW-0813">Transport</keyword>
<proteinExistence type="predicted"/>
<name>A0ABY7SIX1_9RHOB</name>
<keyword evidence="4" id="KW-1185">Reference proteome</keyword>
<organism evidence="3 4">
    <name type="scientific">Paracoccus fistulariae</name>
    <dbReference type="NCBI Taxonomy" id="658446"/>
    <lineage>
        <taxon>Bacteria</taxon>
        <taxon>Pseudomonadati</taxon>
        <taxon>Pseudomonadota</taxon>
        <taxon>Alphaproteobacteria</taxon>
        <taxon>Rhodobacterales</taxon>
        <taxon>Paracoccaceae</taxon>
        <taxon>Paracoccus</taxon>
    </lineage>
</organism>
<dbReference type="GO" id="GO:0034220">
    <property type="term" value="P:monoatomic ion transmembrane transport"/>
    <property type="evidence" value="ECO:0007669"/>
    <property type="project" value="UniProtKB-KW"/>
</dbReference>
<dbReference type="Proteomes" id="UP001219349">
    <property type="component" value="Chromosome"/>
</dbReference>